<dbReference type="PANTHER" id="PTHR19229">
    <property type="entry name" value="ATP-BINDING CASSETTE TRANSPORTER SUBFAMILY A ABCA"/>
    <property type="match status" value="1"/>
</dbReference>
<reference evidence="3 4" key="1">
    <citation type="submission" date="2014-03" db="EMBL/GenBank/DDBJ databases">
        <title>Genome sequence of Bordetella holmseii.</title>
        <authorList>
            <person name="Harvill E."/>
            <person name="Goodfield L.L."/>
            <person name="Ivanov Y."/>
            <person name="Meyer J.A."/>
            <person name="Newth C."/>
            <person name="Cassiday P."/>
            <person name="Tondella M.L."/>
            <person name="Liao P."/>
            <person name="Zimmerman J."/>
            <person name="Meert K."/>
            <person name="Wessel D."/>
            <person name="Berger J."/>
            <person name="Dean J.M."/>
            <person name="Holubkov R."/>
            <person name="Burr J."/>
            <person name="Liu T."/>
            <person name="Brinkac L.M."/>
            <person name="Sanka R."/>
            <person name="Kim M."/>
            <person name="Losada L."/>
        </authorList>
    </citation>
    <scope>NUCLEOTIDE SEQUENCE [LARGE SCALE GENOMIC DNA]</scope>
    <source>
        <strain evidence="3 4">CDC-H585-BH</strain>
    </source>
</reference>
<dbReference type="PANTHER" id="PTHR19229:SF36">
    <property type="entry name" value="ATP-BINDING CASSETTE SUB-FAMILY A MEMBER 2"/>
    <property type="match status" value="1"/>
</dbReference>
<dbReference type="Proteomes" id="UP000026682">
    <property type="component" value="Unassembled WGS sequence"/>
</dbReference>
<dbReference type="AlphaFoldDB" id="A0A158M4Y7"/>
<dbReference type="InterPro" id="IPR027417">
    <property type="entry name" value="P-loop_NTPase"/>
</dbReference>
<keyword evidence="1" id="KW-0813">Transport</keyword>
<comment type="caution">
    <text evidence="3">The sequence shown here is derived from an EMBL/GenBank/DDBJ whole genome shotgun (WGS) entry which is preliminary data.</text>
</comment>
<gene>
    <name evidence="3" type="ORF">L497_2598</name>
</gene>
<dbReference type="STRING" id="35814.BBB42_15950"/>
<evidence type="ECO:0000256" key="2">
    <source>
        <dbReference type="ARBA" id="ARBA00022737"/>
    </source>
</evidence>
<organism evidence="3 4">
    <name type="scientific">Bordetella holmesii CDC-H585-BH</name>
    <dbReference type="NCBI Taxonomy" id="1331206"/>
    <lineage>
        <taxon>Bacteria</taxon>
        <taxon>Pseudomonadati</taxon>
        <taxon>Pseudomonadota</taxon>
        <taxon>Betaproteobacteria</taxon>
        <taxon>Burkholderiales</taxon>
        <taxon>Alcaligenaceae</taxon>
        <taxon>Bordetella</taxon>
    </lineage>
</organism>
<keyword evidence="3" id="KW-0808">Transferase</keyword>
<dbReference type="PATRIC" id="fig|1331206.3.peg.1743"/>
<dbReference type="Gene3D" id="3.40.50.300">
    <property type="entry name" value="P-loop containing nucleotide triphosphate hydrolases"/>
    <property type="match status" value="1"/>
</dbReference>
<proteinExistence type="predicted"/>
<dbReference type="GO" id="GO:0016740">
    <property type="term" value="F:transferase activity"/>
    <property type="evidence" value="ECO:0007669"/>
    <property type="project" value="UniProtKB-KW"/>
</dbReference>
<protein>
    <submittedName>
        <fullName evidence="3">Putative N-acetyltransferase YedL</fullName>
    </submittedName>
</protein>
<dbReference type="EMBL" id="JFZZ01000065">
    <property type="protein sequence ID" value="KAK91022.1"/>
    <property type="molecule type" value="Genomic_DNA"/>
</dbReference>
<dbReference type="GO" id="GO:0016020">
    <property type="term" value="C:membrane"/>
    <property type="evidence" value="ECO:0007669"/>
    <property type="project" value="InterPro"/>
</dbReference>
<accession>A0A158M4Y7</accession>
<dbReference type="GO" id="GO:0140359">
    <property type="term" value="F:ABC-type transporter activity"/>
    <property type="evidence" value="ECO:0007669"/>
    <property type="project" value="InterPro"/>
</dbReference>
<evidence type="ECO:0000256" key="1">
    <source>
        <dbReference type="ARBA" id="ARBA00022448"/>
    </source>
</evidence>
<dbReference type="SUPFAM" id="SSF52540">
    <property type="entry name" value="P-loop containing nucleoside triphosphate hydrolases"/>
    <property type="match status" value="1"/>
</dbReference>
<evidence type="ECO:0000313" key="4">
    <source>
        <dbReference type="Proteomes" id="UP000026682"/>
    </source>
</evidence>
<dbReference type="InterPro" id="IPR026082">
    <property type="entry name" value="ABCA"/>
</dbReference>
<evidence type="ECO:0000313" key="3">
    <source>
        <dbReference type="EMBL" id="KAK91022.1"/>
    </source>
</evidence>
<dbReference type="GO" id="GO:0005319">
    <property type="term" value="F:lipid transporter activity"/>
    <property type="evidence" value="ECO:0007669"/>
    <property type="project" value="TreeGrafter"/>
</dbReference>
<keyword evidence="2" id="KW-0677">Repeat</keyword>
<name>A0A158M4Y7_9BORD</name>
<sequence>MDLAMRLGLEPHLEKRFEQMSTGTRRKVFVAAAAIGNPAVVVADGPSQGLDAQARDVLAETFRL</sequence>